<evidence type="ECO:0000259" key="9">
    <source>
        <dbReference type="Pfam" id="PF02687"/>
    </source>
</evidence>
<keyword evidence="12" id="KW-1185">Reference proteome</keyword>
<dbReference type="InterPro" id="IPR025857">
    <property type="entry name" value="MacB_PCD"/>
</dbReference>
<gene>
    <name evidence="11" type="ORF">N866_16675</name>
</gene>
<feature type="non-terminal residue" evidence="11">
    <location>
        <position position="1"/>
    </location>
</feature>
<evidence type="ECO:0000313" key="12">
    <source>
        <dbReference type="Proteomes" id="UP000019753"/>
    </source>
</evidence>
<name>A0A021VRZ5_9CELL</name>
<feature type="compositionally biased region" description="Basic residues" evidence="7">
    <location>
        <begin position="1"/>
        <end position="11"/>
    </location>
</feature>
<evidence type="ECO:0000256" key="8">
    <source>
        <dbReference type="SAM" id="Phobius"/>
    </source>
</evidence>
<keyword evidence="5 8" id="KW-0472">Membrane</keyword>
<dbReference type="PANTHER" id="PTHR30572:SF4">
    <property type="entry name" value="ABC TRANSPORTER PERMEASE YTRF"/>
    <property type="match status" value="1"/>
</dbReference>
<dbReference type="PANTHER" id="PTHR30572">
    <property type="entry name" value="MEMBRANE COMPONENT OF TRANSPORTER-RELATED"/>
    <property type="match status" value="1"/>
</dbReference>
<evidence type="ECO:0000259" key="10">
    <source>
        <dbReference type="Pfam" id="PF12704"/>
    </source>
</evidence>
<dbReference type="EMBL" id="AXCW01000056">
    <property type="protein sequence ID" value="EYR63974.1"/>
    <property type="molecule type" value="Genomic_DNA"/>
</dbReference>
<feature type="transmembrane region" description="Helical" evidence="8">
    <location>
        <begin position="54"/>
        <end position="75"/>
    </location>
</feature>
<feature type="domain" description="MacB-like periplasmic core" evidence="10">
    <location>
        <begin position="55"/>
        <end position="264"/>
    </location>
</feature>
<feature type="domain" description="ABC3 transporter permease C-terminal" evidence="9">
    <location>
        <begin position="314"/>
        <end position="426"/>
    </location>
</feature>
<keyword evidence="3 8" id="KW-0812">Transmembrane</keyword>
<evidence type="ECO:0000256" key="1">
    <source>
        <dbReference type="ARBA" id="ARBA00004651"/>
    </source>
</evidence>
<comment type="similarity">
    <text evidence="6">Belongs to the ABC-4 integral membrane protein family.</text>
</comment>
<keyword evidence="2" id="KW-1003">Cell membrane</keyword>
<dbReference type="Pfam" id="PF12704">
    <property type="entry name" value="MacB_PCD"/>
    <property type="match status" value="1"/>
</dbReference>
<evidence type="ECO:0000256" key="6">
    <source>
        <dbReference type="ARBA" id="ARBA00038076"/>
    </source>
</evidence>
<feature type="transmembrane region" description="Helical" evidence="8">
    <location>
        <begin position="309"/>
        <end position="334"/>
    </location>
</feature>
<keyword evidence="4 8" id="KW-1133">Transmembrane helix</keyword>
<evidence type="ECO:0000313" key="11">
    <source>
        <dbReference type="EMBL" id="EYR63974.1"/>
    </source>
</evidence>
<evidence type="ECO:0000256" key="7">
    <source>
        <dbReference type="SAM" id="MobiDB-lite"/>
    </source>
</evidence>
<dbReference type="InterPro" id="IPR050250">
    <property type="entry name" value="Macrolide_Exporter_MacB"/>
</dbReference>
<protein>
    <submittedName>
        <fullName evidence="11">ABC transporter</fullName>
    </submittedName>
</protein>
<feature type="transmembrane region" description="Helical" evidence="8">
    <location>
        <begin position="354"/>
        <end position="387"/>
    </location>
</feature>
<dbReference type="InterPro" id="IPR003838">
    <property type="entry name" value="ABC3_permease_C"/>
</dbReference>
<dbReference type="AlphaFoldDB" id="A0A021VRZ5"/>
<dbReference type="Pfam" id="PF02687">
    <property type="entry name" value="FtsX"/>
    <property type="match status" value="1"/>
</dbReference>
<evidence type="ECO:0000256" key="5">
    <source>
        <dbReference type="ARBA" id="ARBA00023136"/>
    </source>
</evidence>
<comment type="subcellular location">
    <subcellularLocation>
        <location evidence="1">Cell membrane</location>
        <topology evidence="1">Multi-pass membrane protein</topology>
    </subcellularLocation>
</comment>
<evidence type="ECO:0000256" key="4">
    <source>
        <dbReference type="ARBA" id="ARBA00022989"/>
    </source>
</evidence>
<evidence type="ECO:0000256" key="3">
    <source>
        <dbReference type="ARBA" id="ARBA00022692"/>
    </source>
</evidence>
<proteinExistence type="inferred from homology"/>
<dbReference type="GO" id="GO:0022857">
    <property type="term" value="F:transmembrane transporter activity"/>
    <property type="evidence" value="ECO:0007669"/>
    <property type="project" value="TreeGrafter"/>
</dbReference>
<evidence type="ECO:0000256" key="2">
    <source>
        <dbReference type="ARBA" id="ARBA00022475"/>
    </source>
</evidence>
<accession>A0A021VRZ5</accession>
<comment type="caution">
    <text evidence="11">The sequence shown here is derived from an EMBL/GenBank/DDBJ whole genome shotgun (WGS) entry which is preliminary data.</text>
</comment>
<sequence>RLVRRGVRRRPGGVARRGSRPPRLVAPPPARDRFGPRDLLAEAAHGIGARPGRLLLTIVGTVLGIGSLVVTTGLAQTAAGQISRQFDAVAATRVVVEPASARTASGERTIGRIPWDVEDRLGRIAGVELVGALGPVDTGDLEVTAQPVNDPSAQAFAPPAVVAATPGLLAAIDGRVTTGRWFDAGHDARADRVVVLGSRAAQRLGVLRVDRQPAIFIGERPYAVIGVVDGVQRRSDLLDAVFLPVGTARADFRVSGLDQAHVRIAVGAGPVIAEQAPYALEPNTPESVSVQVPPPPPSVQKDVQADVNAIFLALGAVALLVGALGIANVTLLSVRERLGEIGLRRALGARTRDIVAQFLTESGVIGLLGGLVGASLGVMVVVGVSVAKEWTPILDTGAVIAAAALGVVIGLLAGAYPAFRAARIEPIAALRGTAH</sequence>
<dbReference type="Proteomes" id="UP000019753">
    <property type="component" value="Unassembled WGS sequence"/>
</dbReference>
<reference evidence="11 12" key="1">
    <citation type="submission" date="2014-01" db="EMBL/GenBank/DDBJ databases">
        <title>Actinotalea ferrariae CF5-4.</title>
        <authorList>
            <person name="Chen F."/>
            <person name="Li Y."/>
            <person name="Wang G."/>
        </authorList>
    </citation>
    <scope>NUCLEOTIDE SEQUENCE [LARGE SCALE GENOMIC DNA]</scope>
    <source>
        <strain evidence="11 12">CF5-4</strain>
    </source>
</reference>
<feature type="region of interest" description="Disordered" evidence="7">
    <location>
        <begin position="1"/>
        <end position="32"/>
    </location>
</feature>
<dbReference type="GO" id="GO:0005886">
    <property type="term" value="C:plasma membrane"/>
    <property type="evidence" value="ECO:0007669"/>
    <property type="project" value="UniProtKB-SubCell"/>
</dbReference>
<organism evidence="11 12">
    <name type="scientific">Actinotalea ferrariae CF5-4</name>
    <dbReference type="NCBI Taxonomy" id="948458"/>
    <lineage>
        <taxon>Bacteria</taxon>
        <taxon>Bacillati</taxon>
        <taxon>Actinomycetota</taxon>
        <taxon>Actinomycetes</taxon>
        <taxon>Micrococcales</taxon>
        <taxon>Cellulomonadaceae</taxon>
        <taxon>Actinotalea</taxon>
    </lineage>
</organism>
<feature type="transmembrane region" description="Helical" evidence="8">
    <location>
        <begin position="399"/>
        <end position="419"/>
    </location>
</feature>